<keyword evidence="1" id="KW-0472">Membrane</keyword>
<dbReference type="OrthoDB" id="10062838at2759"/>
<dbReference type="GO" id="GO:0016020">
    <property type="term" value="C:membrane"/>
    <property type="evidence" value="ECO:0007669"/>
    <property type="project" value="InterPro"/>
</dbReference>
<keyword evidence="1" id="KW-1133">Transmembrane helix</keyword>
<dbReference type="PANTHER" id="PTHR19346">
    <property type="entry name" value="SUGAR PHOSPHATE TRANSPORTER DOMAIN-CONTAINING PROTEIN"/>
    <property type="match status" value="1"/>
</dbReference>
<name>A0A8J2LWT3_9BILA</name>
<feature type="transmembrane region" description="Helical" evidence="1">
    <location>
        <begin position="284"/>
        <end position="303"/>
    </location>
</feature>
<dbReference type="PANTHER" id="PTHR19346:SF4">
    <property type="entry name" value="SUGAR PHOSPHATE TRANSPORTER DOMAIN-CONTAINING PROTEIN"/>
    <property type="match status" value="1"/>
</dbReference>
<evidence type="ECO:0000259" key="2">
    <source>
        <dbReference type="Pfam" id="PF00892"/>
    </source>
</evidence>
<proteinExistence type="predicted"/>
<dbReference type="Gene3D" id="1.10.3730.20">
    <property type="match status" value="1"/>
</dbReference>
<feature type="transmembrane region" description="Helical" evidence="1">
    <location>
        <begin position="21"/>
        <end position="40"/>
    </location>
</feature>
<accession>A0A8J2LWT3</accession>
<dbReference type="InterPro" id="IPR037185">
    <property type="entry name" value="EmrE-like"/>
</dbReference>
<sequence>MESKNRLDETNRSNIAHKRMRQIILNGIIMLAIASSWALSTQFTKSIWVINSQHFYAPYFMVWFNTNFMIACYPVYIIFALLFRRSSLTDIHLEALMVYGRGKDSWIGSYFMRTILFLIFWLIANYSYSQSLGHISASATSTIMSSNTAMVVIFGWFILNDQFIPFRLISVAAAIIGVIIISLDKEFVGNIFGISLSLLSALSAALYKVLFKKVIGDATIGQVSLFMSGLGLLNASLNSLPMITLLINGIETFTWSNVPWFPLLGVAFLSLWFNFLINFGIALLHPLVISIGMLFGIPISATIDIVFRHMNATPYFIIGALLILFSCAIIAIPPESFHCTIKMKKGKKENGNSEQCIVV</sequence>
<feature type="transmembrane region" description="Helical" evidence="1">
    <location>
        <begin position="166"/>
        <end position="183"/>
    </location>
</feature>
<evidence type="ECO:0000313" key="4">
    <source>
        <dbReference type="Proteomes" id="UP000746747"/>
    </source>
</evidence>
<dbReference type="AlphaFoldDB" id="A0A8J2LWT3"/>
<feature type="transmembrane region" description="Helical" evidence="1">
    <location>
        <begin position="223"/>
        <end position="247"/>
    </location>
</feature>
<reference evidence="3" key="1">
    <citation type="submission" date="2021-09" db="EMBL/GenBank/DDBJ databases">
        <authorList>
            <consortium name="Pathogen Informatics"/>
        </authorList>
    </citation>
    <scope>NUCLEOTIDE SEQUENCE</scope>
</reference>
<dbReference type="SUPFAM" id="SSF103481">
    <property type="entry name" value="Multidrug resistance efflux transporter EmrE"/>
    <property type="match status" value="1"/>
</dbReference>
<organism evidence="3 4">
    <name type="scientific">Cercopithifilaria johnstoni</name>
    <dbReference type="NCBI Taxonomy" id="2874296"/>
    <lineage>
        <taxon>Eukaryota</taxon>
        <taxon>Metazoa</taxon>
        <taxon>Ecdysozoa</taxon>
        <taxon>Nematoda</taxon>
        <taxon>Chromadorea</taxon>
        <taxon>Rhabditida</taxon>
        <taxon>Spirurina</taxon>
        <taxon>Spiruromorpha</taxon>
        <taxon>Filarioidea</taxon>
        <taxon>Onchocercidae</taxon>
        <taxon>Cercopithifilaria</taxon>
    </lineage>
</organism>
<evidence type="ECO:0000256" key="1">
    <source>
        <dbReference type="SAM" id="Phobius"/>
    </source>
</evidence>
<comment type="caution">
    <text evidence="3">The sequence shown here is derived from an EMBL/GenBank/DDBJ whole genome shotgun (WGS) entry which is preliminary data.</text>
</comment>
<feature type="transmembrane region" description="Helical" evidence="1">
    <location>
        <begin position="60"/>
        <end position="83"/>
    </location>
</feature>
<keyword evidence="1" id="KW-0812">Transmembrane</keyword>
<protein>
    <recommendedName>
        <fullName evidence="2">EamA domain-containing protein</fullName>
    </recommendedName>
</protein>
<dbReference type="InterPro" id="IPR026505">
    <property type="entry name" value="Solute_c_fam_35_mem_F3/F4"/>
</dbReference>
<dbReference type="EMBL" id="CAKAEH010000667">
    <property type="protein sequence ID" value="CAG9531637.1"/>
    <property type="molecule type" value="Genomic_DNA"/>
</dbReference>
<feature type="transmembrane region" description="Helical" evidence="1">
    <location>
        <begin position="135"/>
        <end position="159"/>
    </location>
</feature>
<gene>
    <name evidence="3" type="ORF">CJOHNSTONI_LOCUS2017</name>
</gene>
<feature type="transmembrane region" description="Helical" evidence="1">
    <location>
        <begin position="104"/>
        <end position="123"/>
    </location>
</feature>
<feature type="transmembrane region" description="Helical" evidence="1">
    <location>
        <begin position="189"/>
        <end position="211"/>
    </location>
</feature>
<evidence type="ECO:0000313" key="3">
    <source>
        <dbReference type="EMBL" id="CAG9531637.1"/>
    </source>
</evidence>
<feature type="domain" description="EamA" evidence="2">
    <location>
        <begin position="30"/>
        <end position="182"/>
    </location>
</feature>
<dbReference type="Pfam" id="PF00892">
    <property type="entry name" value="EamA"/>
    <property type="match status" value="1"/>
</dbReference>
<keyword evidence="4" id="KW-1185">Reference proteome</keyword>
<dbReference type="Proteomes" id="UP000746747">
    <property type="component" value="Unassembled WGS sequence"/>
</dbReference>
<dbReference type="InterPro" id="IPR000620">
    <property type="entry name" value="EamA_dom"/>
</dbReference>
<feature type="transmembrane region" description="Helical" evidence="1">
    <location>
        <begin position="315"/>
        <end position="334"/>
    </location>
</feature>
<feature type="transmembrane region" description="Helical" evidence="1">
    <location>
        <begin position="259"/>
        <end position="277"/>
    </location>
</feature>